<dbReference type="SUPFAM" id="SSF53474">
    <property type="entry name" value="alpha/beta-Hydrolases"/>
    <property type="match status" value="1"/>
</dbReference>
<sequence length="277" mass="31563">MPTSLFSNNQPFMLAGAQQLDVKDRPYRLFIYQPDGPIPSEGFPVIYALDGNAIFATMVEALRLQSSIPEKTGVTPAVIVGIGYKTEQSHHPQRHEDFTHQPPDQWIQRLKKGASTHSYGGAHTFFSFLEEQIKPMIEARYPINQDRQTLFGHSLGGLFTLSTLFEHPEAFQTYIAGSPSIHWYPSFLLQQEQAFQECLTQQTHQKRLLIGVGELEQDHICQMNHNAQAMKERLSAYAPDRLYVQYIECPREGHSSVLPVLINEAFRFALYPAESKR</sequence>
<dbReference type="Pfam" id="PF00756">
    <property type="entry name" value="Esterase"/>
    <property type="match status" value="1"/>
</dbReference>
<dbReference type="InterPro" id="IPR029058">
    <property type="entry name" value="AB_hydrolase_fold"/>
</dbReference>
<evidence type="ECO:0000256" key="1">
    <source>
        <dbReference type="ARBA" id="ARBA00005622"/>
    </source>
</evidence>
<protein>
    <submittedName>
        <fullName evidence="3">Enterobactin esterase</fullName>
    </submittedName>
</protein>
<dbReference type="PANTHER" id="PTHR40841:SF2">
    <property type="entry name" value="SIDEROPHORE-DEGRADING ESTERASE (EUROFUNG)"/>
    <property type="match status" value="1"/>
</dbReference>
<evidence type="ECO:0000256" key="2">
    <source>
        <dbReference type="ARBA" id="ARBA00022801"/>
    </source>
</evidence>
<dbReference type="Gene3D" id="3.40.50.1820">
    <property type="entry name" value="alpha/beta hydrolase"/>
    <property type="match status" value="1"/>
</dbReference>
<comment type="similarity">
    <text evidence="1">Belongs to the esterase D family.</text>
</comment>
<organism evidence="3 4">
    <name type="scientific">Bacillus safensis</name>
    <dbReference type="NCBI Taxonomy" id="561879"/>
    <lineage>
        <taxon>Bacteria</taxon>
        <taxon>Bacillati</taxon>
        <taxon>Bacillota</taxon>
        <taxon>Bacilli</taxon>
        <taxon>Bacillales</taxon>
        <taxon>Bacillaceae</taxon>
        <taxon>Bacillus</taxon>
    </lineage>
</organism>
<dbReference type="PANTHER" id="PTHR40841">
    <property type="entry name" value="SIDEROPHORE TRIACETYLFUSARININE C ESTERASE"/>
    <property type="match status" value="1"/>
</dbReference>
<evidence type="ECO:0000313" key="3">
    <source>
        <dbReference type="EMBL" id="APT44673.1"/>
    </source>
</evidence>
<reference evidence="3 4" key="1">
    <citation type="submission" date="2016-05" db="EMBL/GenBank/DDBJ databases">
        <title>Complete Genome and Methylome Analysis of Psychrotrophic Bacterial Isolates from Antarctic Lake Untersee.</title>
        <authorList>
            <person name="Fomenkov A."/>
            <person name="Akimov V.N."/>
            <person name="Vasilyeva L.V."/>
            <person name="Andersen D."/>
            <person name="Vincze T."/>
            <person name="Roberts R.J."/>
        </authorList>
    </citation>
    <scope>NUCLEOTIDE SEQUENCE [LARGE SCALE GENOMIC DNA]</scope>
    <source>
        <strain evidence="3 4">U14-5</strain>
    </source>
</reference>
<gene>
    <name evidence="3" type="ORF">BSA145_01260</name>
</gene>
<name>A0A1L6ZDS6_BACIA</name>
<dbReference type="InterPro" id="IPR052558">
    <property type="entry name" value="Siderophore_Hydrolase_D"/>
</dbReference>
<proteinExistence type="inferred from homology"/>
<evidence type="ECO:0000313" key="4">
    <source>
        <dbReference type="Proteomes" id="UP000185426"/>
    </source>
</evidence>
<accession>A0A1L6ZDS6</accession>
<dbReference type="AlphaFoldDB" id="A0A1L6ZDS6"/>
<dbReference type="InterPro" id="IPR000801">
    <property type="entry name" value="Esterase-like"/>
</dbReference>
<dbReference type="RefSeq" id="WP_075621371.1">
    <property type="nucleotide sequence ID" value="NZ_CP015607.1"/>
</dbReference>
<dbReference type="Proteomes" id="UP000185426">
    <property type="component" value="Chromosome"/>
</dbReference>
<dbReference type="GO" id="GO:0016788">
    <property type="term" value="F:hydrolase activity, acting on ester bonds"/>
    <property type="evidence" value="ECO:0007669"/>
    <property type="project" value="TreeGrafter"/>
</dbReference>
<dbReference type="EMBL" id="CP015607">
    <property type="protein sequence ID" value="APT44673.1"/>
    <property type="molecule type" value="Genomic_DNA"/>
</dbReference>
<keyword evidence="2" id="KW-0378">Hydrolase</keyword>